<organism evidence="2">
    <name type="scientific">Plasmodium falciparum Santa Lucia</name>
    <dbReference type="NCBI Taxonomy" id="478859"/>
    <lineage>
        <taxon>Eukaryota</taxon>
        <taxon>Sar</taxon>
        <taxon>Alveolata</taxon>
        <taxon>Apicomplexa</taxon>
        <taxon>Aconoidasida</taxon>
        <taxon>Haemosporida</taxon>
        <taxon>Plasmodiidae</taxon>
        <taxon>Plasmodium</taxon>
        <taxon>Plasmodium (Laverania)</taxon>
    </lineage>
</organism>
<name>W7FXB1_PLAFA</name>
<keyword evidence="1" id="KW-0812">Transmembrane</keyword>
<keyword evidence="1" id="KW-1133">Transmembrane helix</keyword>
<evidence type="ECO:0000256" key="1">
    <source>
        <dbReference type="SAM" id="Phobius"/>
    </source>
</evidence>
<evidence type="ECO:0000313" key="2">
    <source>
        <dbReference type="EMBL" id="EUT87556.1"/>
    </source>
</evidence>
<reference evidence="2" key="1">
    <citation type="submission" date="2013-02" db="EMBL/GenBank/DDBJ databases">
        <title>The Genome Sequence of Plasmodium falciparum Santa Lucia.</title>
        <authorList>
            <consortium name="The Broad Institute Genome Sequencing Platform"/>
            <consortium name="The Broad Institute Genome Sequencing Center for Infectious Disease"/>
            <person name="Neafsey D."/>
            <person name="Cheeseman I."/>
            <person name="Volkman S."/>
            <person name="Adams J."/>
            <person name="Walker B."/>
            <person name="Young S.K."/>
            <person name="Zeng Q."/>
            <person name="Gargeya S."/>
            <person name="Fitzgerald M."/>
            <person name="Haas B."/>
            <person name="Abouelleil A."/>
            <person name="Alvarado L."/>
            <person name="Arachchi H.M."/>
            <person name="Berlin A.M."/>
            <person name="Chapman S.B."/>
            <person name="Dewar J."/>
            <person name="Goldberg J."/>
            <person name="Griggs A."/>
            <person name="Gujja S."/>
            <person name="Hansen M."/>
            <person name="Howarth C."/>
            <person name="Imamovic A."/>
            <person name="Larimer J."/>
            <person name="McCowan C."/>
            <person name="Murphy C."/>
            <person name="Neiman D."/>
            <person name="Pearson M."/>
            <person name="Priest M."/>
            <person name="Roberts A."/>
            <person name="Saif S."/>
            <person name="Shea T."/>
            <person name="Sisk P."/>
            <person name="Sykes S."/>
            <person name="Wortman J."/>
            <person name="Nusbaum C."/>
            <person name="Birren B."/>
        </authorList>
    </citation>
    <scope>NUCLEOTIDE SEQUENCE [LARGE SCALE GENOMIC DNA]</scope>
    <source>
        <strain evidence="2">Santa Lucia</strain>
    </source>
</reference>
<gene>
    <name evidence="2" type="ORF">PFAG_01880</name>
</gene>
<dbReference type="AlphaFoldDB" id="W7FXB1"/>
<keyword evidence="1" id="KW-0472">Membrane</keyword>
<dbReference type="Proteomes" id="UP000030666">
    <property type="component" value="Unassembled WGS sequence"/>
</dbReference>
<accession>W7FXB1</accession>
<feature type="transmembrane region" description="Helical" evidence="1">
    <location>
        <begin position="66"/>
        <end position="90"/>
    </location>
</feature>
<proteinExistence type="predicted"/>
<dbReference type="EMBL" id="KE123490">
    <property type="protein sequence ID" value="EUT87556.1"/>
    <property type="molecule type" value="Genomic_DNA"/>
</dbReference>
<sequence length="91" mass="11310">MKYIKHNINRTNKLKKNINILIYFIYKLYIFRTINEIRIIIRVLYKKKGKIKKNKRITFYNKIKTYKSLNILLFLFNLYIYHNIVTISYAK</sequence>
<protein>
    <submittedName>
        <fullName evidence="2">Uncharacterized protein</fullName>
    </submittedName>
</protein>